<feature type="domain" description="BFD-like [2Fe-2S]-binding" evidence="2">
    <location>
        <begin position="411"/>
        <end position="459"/>
    </location>
</feature>
<dbReference type="InterPro" id="IPR006076">
    <property type="entry name" value="FAD-dep_OxRdtase"/>
</dbReference>
<dbReference type="SUPFAM" id="SSF51905">
    <property type="entry name" value="FAD/NAD(P)-binding domain"/>
    <property type="match status" value="1"/>
</dbReference>
<reference evidence="3 4" key="1">
    <citation type="submission" date="2019-09" db="EMBL/GenBank/DDBJ databases">
        <title>Screening of Novel Bioactive Compounds from Soil-Associated.</title>
        <authorList>
            <person name="Gong X."/>
        </authorList>
    </citation>
    <scope>NUCLEOTIDE SEQUENCE [LARGE SCALE GENOMIC DNA]</scope>
    <source>
        <strain evidence="3 4">Gxj-6</strain>
    </source>
</reference>
<protein>
    <submittedName>
        <fullName evidence="3">FAD-dependent oxidoreductase</fullName>
    </submittedName>
</protein>
<keyword evidence="4" id="KW-1185">Reference proteome</keyword>
<dbReference type="InterPro" id="IPR036188">
    <property type="entry name" value="FAD/NAD-bd_sf"/>
</dbReference>
<dbReference type="InterPro" id="IPR007419">
    <property type="entry name" value="BFD-like_2Fe2S-bd_dom"/>
</dbReference>
<feature type="domain" description="FAD dependent oxidoreductase" evidence="1">
    <location>
        <begin position="21"/>
        <end position="367"/>
    </location>
</feature>
<sequence>MTPPGVVLETEVRPMTTTRYDVVVVGGGVLGTAVAERLARTSASVCLLEAEGDVGEHASKGNAGVAVSYYGGPGTLETDLINASNPFWEELCERLDVPYRRIGGLMVALSEREAERLEHTRAEAAACGVRVRILGAGEVRVAEPLVTPDAVAGLSLPDEGIIDPMRLTAAFASLAAVNGAVIRLRERVEAIEHEDDGTSTVITGAGRYRARFVVNAAGVGAGAVSRMAGGEPLVTWPRKGQYVVVDRAFAGALRQIVFCTHLPDTKGINVVPTTHGSALLGPTATDITDPDDRATDAETIARVLAEAARLVPAVAEAYAIKTFAANRPAGDEPYRLRVDAHVPNLVHVTDRSAGVSISPAAAQYTLDLLQAAGLDAVERPDAQTALPRVPRLRTAPEPERLTEVDPLYGQVVCACEHVSAAEIEAALSAPVPATSIDGVRKRTGAGYGRCQGSLCLAGISFLTAMATGCGPDTVRHTVRGTVGS</sequence>
<dbReference type="PANTHER" id="PTHR42720">
    <property type="entry name" value="GLYCEROL-3-PHOSPHATE DEHYDROGENASE"/>
    <property type="match status" value="1"/>
</dbReference>
<dbReference type="InterPro" id="IPR041854">
    <property type="entry name" value="BFD-like_2Fe2S-bd_dom_sf"/>
</dbReference>
<comment type="caution">
    <text evidence="3">The sequence shown here is derived from an EMBL/GenBank/DDBJ whole genome shotgun (WGS) entry which is preliminary data.</text>
</comment>
<name>A0A5J5JWA2_9ACTN</name>
<dbReference type="PANTHER" id="PTHR42720:SF1">
    <property type="entry name" value="GLYCEROL 3-PHOSPHATE OXIDASE"/>
    <property type="match status" value="1"/>
</dbReference>
<evidence type="ECO:0000259" key="2">
    <source>
        <dbReference type="Pfam" id="PF04324"/>
    </source>
</evidence>
<evidence type="ECO:0000313" key="3">
    <source>
        <dbReference type="EMBL" id="KAA9374829.1"/>
    </source>
</evidence>
<dbReference type="InterPro" id="IPR052745">
    <property type="entry name" value="G3P_Oxidase/Oxidoreductase"/>
</dbReference>
<dbReference type="SUPFAM" id="SSF54373">
    <property type="entry name" value="FAD-linked reductases, C-terminal domain"/>
    <property type="match status" value="1"/>
</dbReference>
<organism evidence="3 4">
    <name type="scientific">Microbispora cellulosiformans</name>
    <dbReference type="NCBI Taxonomy" id="2614688"/>
    <lineage>
        <taxon>Bacteria</taxon>
        <taxon>Bacillati</taxon>
        <taxon>Actinomycetota</taxon>
        <taxon>Actinomycetes</taxon>
        <taxon>Streptosporangiales</taxon>
        <taxon>Streptosporangiaceae</taxon>
        <taxon>Microbispora</taxon>
    </lineage>
</organism>
<dbReference type="CDD" id="cd19946">
    <property type="entry name" value="GlpA-like_Fer2_BFD-like"/>
    <property type="match status" value="1"/>
</dbReference>
<proteinExistence type="predicted"/>
<gene>
    <name evidence="3" type="ORF">F5972_29950</name>
</gene>
<evidence type="ECO:0000259" key="1">
    <source>
        <dbReference type="Pfam" id="PF01266"/>
    </source>
</evidence>
<dbReference type="AlphaFoldDB" id="A0A5J5JWA2"/>
<dbReference type="Pfam" id="PF04324">
    <property type="entry name" value="Fer2_BFD"/>
    <property type="match status" value="1"/>
</dbReference>
<dbReference type="Pfam" id="PF01266">
    <property type="entry name" value="DAO"/>
    <property type="match status" value="1"/>
</dbReference>
<dbReference type="EMBL" id="VYTZ01000014">
    <property type="protein sequence ID" value="KAA9374829.1"/>
    <property type="molecule type" value="Genomic_DNA"/>
</dbReference>
<dbReference type="Gene3D" id="3.30.9.10">
    <property type="entry name" value="D-Amino Acid Oxidase, subunit A, domain 2"/>
    <property type="match status" value="1"/>
</dbReference>
<dbReference type="Gene3D" id="3.50.50.60">
    <property type="entry name" value="FAD/NAD(P)-binding domain"/>
    <property type="match status" value="1"/>
</dbReference>
<evidence type="ECO:0000313" key="4">
    <source>
        <dbReference type="Proteomes" id="UP000327011"/>
    </source>
</evidence>
<dbReference type="Proteomes" id="UP000327011">
    <property type="component" value="Unassembled WGS sequence"/>
</dbReference>
<dbReference type="Gene3D" id="1.10.10.1100">
    <property type="entry name" value="BFD-like [2Fe-2S]-binding domain"/>
    <property type="match status" value="1"/>
</dbReference>
<accession>A0A5J5JWA2</accession>